<dbReference type="InterPro" id="IPR036318">
    <property type="entry name" value="FAD-bd_PCMH-like_sf"/>
</dbReference>
<dbReference type="Proteomes" id="UP000295783">
    <property type="component" value="Unassembled WGS sequence"/>
</dbReference>
<evidence type="ECO:0000313" key="5">
    <source>
        <dbReference type="EMBL" id="TDQ80656.1"/>
    </source>
</evidence>
<evidence type="ECO:0000256" key="3">
    <source>
        <dbReference type="ARBA" id="ARBA00023002"/>
    </source>
</evidence>
<organism evidence="5 6">
    <name type="scientific">Dongia mobilis</name>
    <dbReference type="NCBI Taxonomy" id="578943"/>
    <lineage>
        <taxon>Bacteria</taxon>
        <taxon>Pseudomonadati</taxon>
        <taxon>Pseudomonadota</taxon>
        <taxon>Alphaproteobacteria</taxon>
        <taxon>Rhodospirillales</taxon>
        <taxon>Dongiaceae</taxon>
        <taxon>Dongia</taxon>
    </lineage>
</organism>
<dbReference type="InterPro" id="IPR005107">
    <property type="entry name" value="CO_DH_flav_C"/>
</dbReference>
<dbReference type="InterPro" id="IPR002346">
    <property type="entry name" value="Mopterin_DH_FAD-bd"/>
</dbReference>
<dbReference type="Pfam" id="PF03450">
    <property type="entry name" value="CO_deh_flav_C"/>
    <property type="match status" value="1"/>
</dbReference>
<accession>A0A4R6WK40</accession>
<dbReference type="AlphaFoldDB" id="A0A4R6WK40"/>
<dbReference type="InterPro" id="IPR016169">
    <property type="entry name" value="FAD-bd_PCMH_sub2"/>
</dbReference>
<dbReference type="PANTHER" id="PTHR42659:SF2">
    <property type="entry name" value="XANTHINE DEHYDROGENASE SUBUNIT C-RELATED"/>
    <property type="match status" value="1"/>
</dbReference>
<evidence type="ECO:0000256" key="2">
    <source>
        <dbReference type="ARBA" id="ARBA00022827"/>
    </source>
</evidence>
<keyword evidence="2" id="KW-0274">FAD</keyword>
<dbReference type="Gene3D" id="3.30.390.50">
    <property type="entry name" value="CO dehydrogenase flavoprotein, C-terminal domain"/>
    <property type="match status" value="1"/>
</dbReference>
<protein>
    <submittedName>
        <fullName evidence="5">CO/xanthine dehydrogenase FAD-binding subunit</fullName>
    </submittedName>
</protein>
<dbReference type="PANTHER" id="PTHR42659">
    <property type="entry name" value="XANTHINE DEHYDROGENASE SUBUNIT C-RELATED"/>
    <property type="match status" value="1"/>
</dbReference>
<dbReference type="SUPFAM" id="SSF56176">
    <property type="entry name" value="FAD-binding/transporter-associated domain-like"/>
    <property type="match status" value="1"/>
</dbReference>
<gene>
    <name evidence="5" type="ORF">A8950_3191</name>
</gene>
<sequence length="279" mass="28884">MFLQPKSVEAALAMMAEPGARLLAGGTDFFPAQGEQVIEHPVIDISRLADLRGIATTPTHIRIGGAATWSEIVAQPLPRGFDALKAAAKEIGSIQIQNRGTIAGNLCNASPAADSVPPLMALEAEVELLSAAGTRRLPLGAFILGNRKTALLPGEMVSAILVPRNVAENASAFGKLGARRYLVISIVMIAVAMSLENGRVGQARIAIGACSAVAQRLAEAEAALVGCRKAEEIAGRLHAGHLAALAPIDDVRATAGYRRDAALILLRRVAAAAMLAAGN</sequence>
<dbReference type="InterPro" id="IPR036683">
    <property type="entry name" value="CO_DH_flav_C_dom_sf"/>
</dbReference>
<dbReference type="InterPro" id="IPR051312">
    <property type="entry name" value="Diverse_Substr_Oxidored"/>
</dbReference>
<keyword evidence="3" id="KW-0560">Oxidoreductase</keyword>
<dbReference type="InterPro" id="IPR016166">
    <property type="entry name" value="FAD-bd_PCMH"/>
</dbReference>
<dbReference type="EMBL" id="SNYW01000011">
    <property type="protein sequence ID" value="TDQ80656.1"/>
    <property type="molecule type" value="Genomic_DNA"/>
</dbReference>
<dbReference type="GO" id="GO:0016491">
    <property type="term" value="F:oxidoreductase activity"/>
    <property type="evidence" value="ECO:0007669"/>
    <property type="project" value="UniProtKB-KW"/>
</dbReference>
<dbReference type="Gene3D" id="3.30.43.10">
    <property type="entry name" value="Uridine Diphospho-n-acetylenolpyruvylglucosamine Reductase, domain 2"/>
    <property type="match status" value="1"/>
</dbReference>
<feature type="domain" description="FAD-binding PCMH-type" evidence="4">
    <location>
        <begin position="1"/>
        <end position="167"/>
    </location>
</feature>
<dbReference type="OrthoDB" id="9814706at2"/>
<dbReference type="Pfam" id="PF00941">
    <property type="entry name" value="FAD_binding_5"/>
    <property type="match status" value="1"/>
</dbReference>
<name>A0A4R6WK40_9PROT</name>
<dbReference type="SUPFAM" id="SSF55447">
    <property type="entry name" value="CO dehydrogenase flavoprotein C-terminal domain-like"/>
    <property type="match status" value="1"/>
</dbReference>
<keyword evidence="1" id="KW-0285">Flavoprotein</keyword>
<proteinExistence type="predicted"/>
<dbReference type="RefSeq" id="WP_133614635.1">
    <property type="nucleotide sequence ID" value="NZ_SNYW01000011.1"/>
</dbReference>
<evidence type="ECO:0000256" key="1">
    <source>
        <dbReference type="ARBA" id="ARBA00022630"/>
    </source>
</evidence>
<keyword evidence="6" id="KW-1185">Reference proteome</keyword>
<comment type="caution">
    <text evidence="5">The sequence shown here is derived from an EMBL/GenBank/DDBJ whole genome shotgun (WGS) entry which is preliminary data.</text>
</comment>
<dbReference type="InterPro" id="IPR016167">
    <property type="entry name" value="FAD-bd_PCMH_sub1"/>
</dbReference>
<evidence type="ECO:0000313" key="6">
    <source>
        <dbReference type="Proteomes" id="UP000295783"/>
    </source>
</evidence>
<evidence type="ECO:0000259" key="4">
    <source>
        <dbReference type="PROSITE" id="PS51387"/>
    </source>
</evidence>
<dbReference type="GO" id="GO:0071949">
    <property type="term" value="F:FAD binding"/>
    <property type="evidence" value="ECO:0007669"/>
    <property type="project" value="InterPro"/>
</dbReference>
<reference evidence="5 6" key="1">
    <citation type="submission" date="2019-03" db="EMBL/GenBank/DDBJ databases">
        <title>Genomic Encyclopedia of Type Strains, Phase III (KMG-III): the genomes of soil and plant-associated and newly described type strains.</title>
        <authorList>
            <person name="Whitman W."/>
        </authorList>
    </citation>
    <scope>NUCLEOTIDE SEQUENCE [LARGE SCALE GENOMIC DNA]</scope>
    <source>
        <strain evidence="5 6">CGMCC 1.7660</strain>
    </source>
</reference>
<dbReference type="Gene3D" id="3.30.465.10">
    <property type="match status" value="1"/>
</dbReference>
<dbReference type="PROSITE" id="PS51387">
    <property type="entry name" value="FAD_PCMH"/>
    <property type="match status" value="1"/>
</dbReference>
<dbReference type="SMART" id="SM01092">
    <property type="entry name" value="CO_deh_flav_C"/>
    <property type="match status" value="1"/>
</dbReference>